<keyword evidence="3" id="KW-0614">Plasmid</keyword>
<proteinExistence type="predicted"/>
<keyword evidence="1" id="KW-0812">Transmembrane</keyword>
<evidence type="ECO:0000256" key="1">
    <source>
        <dbReference type="SAM" id="Phobius"/>
    </source>
</evidence>
<dbReference type="PANTHER" id="PTHR42208:SF1">
    <property type="entry name" value="HEAVY METAL TRANSPORTER"/>
    <property type="match status" value="1"/>
</dbReference>
<accession>A0A1S7LR91</accession>
<keyword evidence="1" id="KW-1133">Transmembrane helix</keyword>
<dbReference type="Pfam" id="PF13386">
    <property type="entry name" value="DsbD_2"/>
    <property type="match status" value="1"/>
</dbReference>
<organism evidence="3">
    <name type="scientific">Magnetococcus massalia (strain MO-1)</name>
    <dbReference type="NCBI Taxonomy" id="451514"/>
    <lineage>
        <taxon>Bacteria</taxon>
        <taxon>Pseudomonadati</taxon>
        <taxon>Pseudomonadota</taxon>
        <taxon>Magnetococcia</taxon>
        <taxon>Magnetococcales</taxon>
        <taxon>Magnetococcaceae</taxon>
        <taxon>Magnetococcus</taxon>
    </lineage>
</organism>
<protein>
    <recommendedName>
        <fullName evidence="2">Urease accessory protein UreH-like transmembrane domain-containing protein</fullName>
    </recommendedName>
</protein>
<dbReference type="EMBL" id="LO017728">
    <property type="protein sequence ID" value="CRH08331.1"/>
    <property type="molecule type" value="Genomic_DNA"/>
</dbReference>
<evidence type="ECO:0000259" key="2">
    <source>
        <dbReference type="Pfam" id="PF13386"/>
    </source>
</evidence>
<feature type="transmembrane region" description="Helical" evidence="1">
    <location>
        <begin position="50"/>
        <end position="70"/>
    </location>
</feature>
<dbReference type="InterPro" id="IPR039447">
    <property type="entry name" value="UreH-like_TM_dom"/>
</dbReference>
<sequence>MMDWLPSGWMIPLVLGVVSTLHCSAMCGGIMGAISFGVPQWQQSGMGRRLLYLVAANLGRLTSYVMMGLLLATLGSQLMMQLPGSVGHEVLRTLAALILLLMGFYLAGRAHWFSQVERLGAPLWRLLEPVTKRLLPIRNPGVAYLFGMLWGWLPCALVYAALFWSSAAPTATEGALRMALFGLGTFPAMLGVGLAVKQLQSSRLRWQQLAGWMLVVMGLVTYMVEPHNLLWMPDTIRTELPCVEDLCTKPE</sequence>
<feature type="domain" description="Urease accessory protein UreH-like transmembrane" evidence="2">
    <location>
        <begin position="13"/>
        <end position="219"/>
    </location>
</feature>
<reference evidence="3" key="1">
    <citation type="submission" date="2015-04" db="EMBL/GenBank/DDBJ databases">
        <authorList>
            <person name="Syromyatnikov M.Y."/>
            <person name="Popov V.N."/>
        </authorList>
    </citation>
    <scope>NUCLEOTIDE SEQUENCE</scope>
    <source>
        <strain evidence="3">MO-1</strain>
        <plasmid evidence="3">MAGMO_p1</plasmid>
    </source>
</reference>
<feature type="transmembrane region" description="Helical" evidence="1">
    <location>
        <begin position="12"/>
        <end position="38"/>
    </location>
</feature>
<evidence type="ECO:0000313" key="3">
    <source>
        <dbReference type="EMBL" id="CRH08331.1"/>
    </source>
</evidence>
<dbReference type="PANTHER" id="PTHR42208">
    <property type="entry name" value="HEAVY METAL TRANSPORTER-RELATED"/>
    <property type="match status" value="1"/>
</dbReference>
<geneLocation type="plasmid" evidence="3">
    <name>MAGMO_p1</name>
</geneLocation>
<feature type="transmembrane region" description="Helical" evidence="1">
    <location>
        <begin position="208"/>
        <end position="224"/>
    </location>
</feature>
<name>A0A1S7LR91_MAGMO</name>
<feature type="transmembrane region" description="Helical" evidence="1">
    <location>
        <begin position="90"/>
        <end position="108"/>
    </location>
</feature>
<gene>
    <name evidence="3" type="ORF">MAGMO_p10032</name>
</gene>
<keyword evidence="1" id="KW-0472">Membrane</keyword>
<feature type="transmembrane region" description="Helical" evidence="1">
    <location>
        <begin position="176"/>
        <end position="196"/>
    </location>
</feature>
<dbReference type="AlphaFoldDB" id="A0A1S7LR91"/>
<feature type="transmembrane region" description="Helical" evidence="1">
    <location>
        <begin position="142"/>
        <end position="164"/>
    </location>
</feature>